<name>A0ABM8BBR3_9BIFI</name>
<dbReference type="RefSeq" id="WP_317643356.1">
    <property type="nucleotide sequence ID" value="NZ_AP026800.1"/>
</dbReference>
<dbReference type="Pfam" id="PF11305">
    <property type="entry name" value="DUF3107"/>
    <property type="match status" value="1"/>
</dbReference>
<dbReference type="GO" id="GO:0005524">
    <property type="term" value="F:ATP binding"/>
    <property type="evidence" value="ECO:0007669"/>
    <property type="project" value="UniProtKB-KW"/>
</dbReference>
<accession>A0ABM8BBR3</accession>
<dbReference type="Proteomes" id="UP001321748">
    <property type="component" value="Chromosome"/>
</dbReference>
<keyword evidence="1" id="KW-0067">ATP-binding</keyword>
<reference evidence="1 2" key="1">
    <citation type="journal article" date="2023" name="Microbiol. Spectr.">
        <title>Symbiosis of Carpenter Bees with Uncharacterized Lactic Acid Bacteria Showing NAD Auxotrophy.</title>
        <authorList>
            <person name="Kawasaki S."/>
            <person name="Ozawa K."/>
            <person name="Mori T."/>
            <person name="Yamamoto A."/>
            <person name="Ito M."/>
            <person name="Ohkuma M."/>
            <person name="Sakamoto M."/>
            <person name="Matsutani M."/>
        </authorList>
    </citation>
    <scope>NUCLEOTIDE SEQUENCE [LARGE SCALE GENOMIC DNA]</scope>
    <source>
        <strain evidence="1 2">KimH</strain>
    </source>
</reference>
<evidence type="ECO:0000313" key="2">
    <source>
        <dbReference type="Proteomes" id="UP001321748"/>
    </source>
</evidence>
<keyword evidence="1" id="KW-0547">Nucleotide-binding</keyword>
<protein>
    <submittedName>
        <fullName evidence="1">ATP-binding protein</fullName>
    </submittedName>
</protein>
<sequence>MDIEFGIKDVSRPVSFSTDAPADEVSASIESALKNGESINLIDSKGRHIIVPAGALGYAVVGSDSTRPVGFGAL</sequence>
<proteinExistence type="predicted"/>
<gene>
    <name evidence="1" type="ORF">KIMH_04560</name>
</gene>
<evidence type="ECO:0000313" key="1">
    <source>
        <dbReference type="EMBL" id="BDR54345.1"/>
    </source>
</evidence>
<organism evidence="1 2">
    <name type="scientific">Bombiscardovia apis</name>
    <dbReference type="NCBI Taxonomy" id="2932182"/>
    <lineage>
        <taxon>Bacteria</taxon>
        <taxon>Bacillati</taxon>
        <taxon>Actinomycetota</taxon>
        <taxon>Actinomycetes</taxon>
        <taxon>Bifidobacteriales</taxon>
        <taxon>Bifidobacteriaceae</taxon>
        <taxon>Bombiscardovia</taxon>
    </lineage>
</organism>
<keyword evidence="2" id="KW-1185">Reference proteome</keyword>
<dbReference type="EMBL" id="AP026800">
    <property type="protein sequence ID" value="BDR54345.1"/>
    <property type="molecule type" value="Genomic_DNA"/>
</dbReference>
<dbReference type="InterPro" id="IPR021456">
    <property type="entry name" value="DUF3107"/>
</dbReference>